<proteinExistence type="predicted"/>
<name>A0A0V1GHG8_9BILA</name>
<sequence length="30" mass="3583">MTAELICRDELGHIKDRERKTCIYVETNNM</sequence>
<dbReference type="AlphaFoldDB" id="A0A0V1GHG8"/>
<protein>
    <submittedName>
        <fullName evidence="1">Uncharacterized protein</fullName>
    </submittedName>
</protein>
<evidence type="ECO:0000313" key="2">
    <source>
        <dbReference type="Proteomes" id="UP000055024"/>
    </source>
</evidence>
<dbReference type="Proteomes" id="UP000055024">
    <property type="component" value="Unassembled WGS sequence"/>
</dbReference>
<gene>
    <name evidence="1" type="ORF">T11_7834</name>
</gene>
<reference evidence="1 2" key="1">
    <citation type="submission" date="2015-01" db="EMBL/GenBank/DDBJ databases">
        <title>Evolution of Trichinella species and genotypes.</title>
        <authorList>
            <person name="Korhonen P.K."/>
            <person name="Edoardo P."/>
            <person name="Giuseppe L.R."/>
            <person name="Gasser R.B."/>
        </authorList>
    </citation>
    <scope>NUCLEOTIDE SEQUENCE [LARGE SCALE GENOMIC DNA]</scope>
    <source>
        <strain evidence="1">ISS1029</strain>
    </source>
</reference>
<comment type="caution">
    <text evidence="1">The sequence shown here is derived from an EMBL/GenBank/DDBJ whole genome shotgun (WGS) entry which is preliminary data.</text>
</comment>
<organism evidence="1 2">
    <name type="scientific">Trichinella zimbabwensis</name>
    <dbReference type="NCBI Taxonomy" id="268475"/>
    <lineage>
        <taxon>Eukaryota</taxon>
        <taxon>Metazoa</taxon>
        <taxon>Ecdysozoa</taxon>
        <taxon>Nematoda</taxon>
        <taxon>Enoplea</taxon>
        <taxon>Dorylaimia</taxon>
        <taxon>Trichinellida</taxon>
        <taxon>Trichinellidae</taxon>
        <taxon>Trichinella</taxon>
    </lineage>
</organism>
<evidence type="ECO:0000313" key="1">
    <source>
        <dbReference type="EMBL" id="KRY97677.1"/>
    </source>
</evidence>
<keyword evidence="2" id="KW-1185">Reference proteome</keyword>
<dbReference type="EMBL" id="JYDP01001878">
    <property type="protein sequence ID" value="KRY97677.1"/>
    <property type="molecule type" value="Genomic_DNA"/>
</dbReference>
<accession>A0A0V1GHG8</accession>